<feature type="signal peptide" evidence="1">
    <location>
        <begin position="1"/>
        <end position="18"/>
    </location>
</feature>
<dbReference type="Proteomes" id="UP001243989">
    <property type="component" value="Unassembled WGS sequence"/>
</dbReference>
<keyword evidence="1" id="KW-0732">Signal</keyword>
<dbReference type="AlphaFoldDB" id="A0AAJ0EJ71"/>
<evidence type="ECO:0008006" key="4">
    <source>
        <dbReference type="Google" id="ProtNLM"/>
    </source>
</evidence>
<dbReference type="RefSeq" id="XP_060451019.1">
    <property type="nucleotide sequence ID" value="XM_060589586.1"/>
</dbReference>
<reference evidence="2" key="1">
    <citation type="submission" date="2021-06" db="EMBL/GenBank/DDBJ databases">
        <title>Comparative genomics, transcriptomics and evolutionary studies reveal genomic signatures of adaptation to plant cell wall in hemibiotrophic fungi.</title>
        <authorList>
            <consortium name="DOE Joint Genome Institute"/>
            <person name="Baroncelli R."/>
            <person name="Diaz J.F."/>
            <person name="Benocci T."/>
            <person name="Peng M."/>
            <person name="Battaglia E."/>
            <person name="Haridas S."/>
            <person name="Andreopoulos W."/>
            <person name="Labutti K."/>
            <person name="Pangilinan J."/>
            <person name="Floch G.L."/>
            <person name="Makela M.R."/>
            <person name="Henrissat B."/>
            <person name="Grigoriev I.V."/>
            <person name="Crouch J.A."/>
            <person name="De Vries R.P."/>
            <person name="Sukno S.A."/>
            <person name="Thon M.R."/>
        </authorList>
    </citation>
    <scope>NUCLEOTIDE SEQUENCE</scope>
    <source>
        <strain evidence="2">CBS 102054</strain>
    </source>
</reference>
<protein>
    <recommendedName>
        <fullName evidence="4">Secreted protein</fullName>
    </recommendedName>
</protein>
<accession>A0AAJ0EJ71</accession>
<comment type="caution">
    <text evidence="2">The sequence shown here is derived from an EMBL/GenBank/DDBJ whole genome shotgun (WGS) entry which is preliminary data.</text>
</comment>
<name>A0AAJ0EJ71_9PEZI</name>
<keyword evidence="3" id="KW-1185">Reference proteome</keyword>
<feature type="non-terminal residue" evidence="2">
    <location>
        <position position="1"/>
    </location>
</feature>
<evidence type="ECO:0000313" key="2">
    <source>
        <dbReference type="EMBL" id="KAK1654975.1"/>
    </source>
</evidence>
<dbReference type="EMBL" id="JAHMHQ010000002">
    <property type="protein sequence ID" value="KAK1654975.1"/>
    <property type="molecule type" value="Genomic_DNA"/>
</dbReference>
<gene>
    <name evidence="2" type="ORF">BDP81DRAFT_417007</name>
</gene>
<evidence type="ECO:0000313" key="3">
    <source>
        <dbReference type="Proteomes" id="UP001243989"/>
    </source>
</evidence>
<dbReference type="GeneID" id="85474448"/>
<organism evidence="2 3">
    <name type="scientific">Colletotrichum phormii</name>
    <dbReference type="NCBI Taxonomy" id="359342"/>
    <lineage>
        <taxon>Eukaryota</taxon>
        <taxon>Fungi</taxon>
        <taxon>Dikarya</taxon>
        <taxon>Ascomycota</taxon>
        <taxon>Pezizomycotina</taxon>
        <taxon>Sordariomycetes</taxon>
        <taxon>Hypocreomycetidae</taxon>
        <taxon>Glomerellales</taxon>
        <taxon>Glomerellaceae</taxon>
        <taxon>Colletotrichum</taxon>
        <taxon>Colletotrichum acutatum species complex</taxon>
    </lineage>
</organism>
<feature type="chain" id="PRO_5042609121" description="Secreted protein" evidence="1">
    <location>
        <begin position="19"/>
        <end position="85"/>
    </location>
</feature>
<sequence length="85" mass="9737">VWHVCVLFFFAFIQTSRHGISNFQSILLLLSKHRSSRETPRSIYPSAESQILLAINPPFVFRGYSSVSLSLGFSDHFYLSVTRNN</sequence>
<proteinExistence type="predicted"/>
<evidence type="ECO:0000256" key="1">
    <source>
        <dbReference type="SAM" id="SignalP"/>
    </source>
</evidence>